<feature type="transmembrane region" description="Helical" evidence="10">
    <location>
        <begin position="361"/>
        <end position="380"/>
    </location>
</feature>
<sequence length="397" mass="45708">MMLNGTTLEQTSGISAPLRIVFVVMTTVPVFVNMFYVVVCFTTLKKKFHNLLILMLCIGDSILSLSLTMYLLMKLIDSANTSVHICVVQTFFVCYGLVFTYTMVFWICCERYVVVKNYNFGVQNFFERFKLVIIGGSNALGFLFTFELVAFVPQEQTIESCTVPNLYGKNLKVFIQFIGFSLTLLAASIIFLCIMTSILIWKFFFKTSNVNIINADHQFKQEDLELTDKDDDIPCECKNCKTMNTSGNSTRDKDSTNVELLSIEQSDQKAKNVNPEEMSTRISQIVTQWKKEREGGNAKSLLTSGSRVTRRKFKPDSWEKRAFVTSLIIAATTIFLTFPFVFSFWLDFIHGARYTPQKTRLFLFIPLIFNSLINPFIYAWRIPEIKQKIKKYLCCRQ</sequence>
<feature type="domain" description="G-protein coupled receptors family 1 profile" evidence="11">
    <location>
        <begin position="32"/>
        <end position="378"/>
    </location>
</feature>
<accession>A0A6J8CSX5</accession>
<dbReference type="PANTHER" id="PTHR24246">
    <property type="entry name" value="OLFACTORY RECEPTOR AND ADENOSINE RECEPTOR"/>
    <property type="match status" value="1"/>
</dbReference>
<protein>
    <recommendedName>
        <fullName evidence="11">G-protein coupled receptors family 1 profile domain-containing protein</fullName>
    </recommendedName>
</protein>
<dbReference type="InterPro" id="IPR000276">
    <property type="entry name" value="GPCR_Rhodpsn"/>
</dbReference>
<evidence type="ECO:0000313" key="12">
    <source>
        <dbReference type="EMBL" id="CAC5398965.1"/>
    </source>
</evidence>
<dbReference type="Proteomes" id="UP000507470">
    <property type="component" value="Unassembled WGS sequence"/>
</dbReference>
<evidence type="ECO:0000256" key="2">
    <source>
        <dbReference type="ARBA" id="ARBA00022475"/>
    </source>
</evidence>
<gene>
    <name evidence="12" type="ORF">MCOR_33280</name>
</gene>
<dbReference type="PROSITE" id="PS50262">
    <property type="entry name" value="G_PROTEIN_RECEP_F1_2"/>
    <property type="match status" value="1"/>
</dbReference>
<reference evidence="12 13" key="1">
    <citation type="submission" date="2020-06" db="EMBL/GenBank/DDBJ databases">
        <authorList>
            <person name="Li R."/>
            <person name="Bekaert M."/>
        </authorList>
    </citation>
    <scope>NUCLEOTIDE SEQUENCE [LARGE SCALE GENOMIC DNA]</scope>
    <source>
        <strain evidence="13">wild</strain>
    </source>
</reference>
<evidence type="ECO:0000256" key="7">
    <source>
        <dbReference type="ARBA" id="ARBA00023170"/>
    </source>
</evidence>
<feature type="transmembrane region" description="Helical" evidence="10">
    <location>
        <begin position="51"/>
        <end position="76"/>
    </location>
</feature>
<feature type="transmembrane region" description="Helical" evidence="10">
    <location>
        <begin position="173"/>
        <end position="201"/>
    </location>
</feature>
<dbReference type="GO" id="GO:0004930">
    <property type="term" value="F:G protein-coupled receptor activity"/>
    <property type="evidence" value="ECO:0007669"/>
    <property type="project" value="UniProtKB-KW"/>
</dbReference>
<dbReference type="GO" id="GO:0005886">
    <property type="term" value="C:plasma membrane"/>
    <property type="evidence" value="ECO:0007669"/>
    <property type="project" value="UniProtKB-SubCell"/>
</dbReference>
<evidence type="ECO:0000259" key="11">
    <source>
        <dbReference type="PROSITE" id="PS50262"/>
    </source>
</evidence>
<dbReference type="AlphaFoldDB" id="A0A6J8CSX5"/>
<dbReference type="InterPro" id="IPR017452">
    <property type="entry name" value="GPCR_Rhodpsn_7TM"/>
</dbReference>
<comment type="subcellular location">
    <subcellularLocation>
        <location evidence="1">Cell membrane</location>
        <topology evidence="1">Multi-pass membrane protein</topology>
    </subcellularLocation>
</comment>
<dbReference type="OrthoDB" id="6170443at2759"/>
<dbReference type="SUPFAM" id="SSF81321">
    <property type="entry name" value="Family A G protein-coupled receptor-like"/>
    <property type="match status" value="1"/>
</dbReference>
<keyword evidence="7" id="KW-0675">Receptor</keyword>
<keyword evidence="6 10" id="KW-0472">Membrane</keyword>
<feature type="transmembrane region" description="Helical" evidence="10">
    <location>
        <begin position="322"/>
        <end position="346"/>
    </location>
</feature>
<keyword evidence="4 10" id="KW-1133">Transmembrane helix</keyword>
<feature type="transmembrane region" description="Helical" evidence="10">
    <location>
        <begin position="82"/>
        <end position="108"/>
    </location>
</feature>
<evidence type="ECO:0000256" key="5">
    <source>
        <dbReference type="ARBA" id="ARBA00023040"/>
    </source>
</evidence>
<dbReference type="PANTHER" id="PTHR24246:SF27">
    <property type="entry name" value="ADENOSINE RECEPTOR, ISOFORM A"/>
    <property type="match status" value="1"/>
</dbReference>
<evidence type="ECO:0000256" key="10">
    <source>
        <dbReference type="SAM" id="Phobius"/>
    </source>
</evidence>
<feature type="transmembrane region" description="Helical" evidence="10">
    <location>
        <begin position="129"/>
        <end position="153"/>
    </location>
</feature>
<keyword evidence="8" id="KW-0325">Glycoprotein</keyword>
<name>A0A6J8CSX5_MYTCO</name>
<proteinExistence type="predicted"/>
<keyword evidence="9" id="KW-0807">Transducer</keyword>
<keyword evidence="3 10" id="KW-0812">Transmembrane</keyword>
<organism evidence="12 13">
    <name type="scientific">Mytilus coruscus</name>
    <name type="common">Sea mussel</name>
    <dbReference type="NCBI Taxonomy" id="42192"/>
    <lineage>
        <taxon>Eukaryota</taxon>
        <taxon>Metazoa</taxon>
        <taxon>Spiralia</taxon>
        <taxon>Lophotrochozoa</taxon>
        <taxon>Mollusca</taxon>
        <taxon>Bivalvia</taxon>
        <taxon>Autobranchia</taxon>
        <taxon>Pteriomorphia</taxon>
        <taxon>Mytilida</taxon>
        <taxon>Mytiloidea</taxon>
        <taxon>Mytilidae</taxon>
        <taxon>Mytilinae</taxon>
        <taxon>Mytilus</taxon>
    </lineage>
</organism>
<evidence type="ECO:0000256" key="9">
    <source>
        <dbReference type="ARBA" id="ARBA00023224"/>
    </source>
</evidence>
<evidence type="ECO:0000256" key="8">
    <source>
        <dbReference type="ARBA" id="ARBA00023180"/>
    </source>
</evidence>
<evidence type="ECO:0000256" key="6">
    <source>
        <dbReference type="ARBA" id="ARBA00023136"/>
    </source>
</evidence>
<keyword evidence="2" id="KW-1003">Cell membrane</keyword>
<dbReference type="EMBL" id="CACVKT020005969">
    <property type="protein sequence ID" value="CAC5398965.1"/>
    <property type="molecule type" value="Genomic_DNA"/>
</dbReference>
<feature type="transmembrane region" description="Helical" evidence="10">
    <location>
        <begin position="20"/>
        <end position="44"/>
    </location>
</feature>
<evidence type="ECO:0000256" key="1">
    <source>
        <dbReference type="ARBA" id="ARBA00004651"/>
    </source>
</evidence>
<evidence type="ECO:0000313" key="13">
    <source>
        <dbReference type="Proteomes" id="UP000507470"/>
    </source>
</evidence>
<dbReference type="Gene3D" id="1.20.1070.10">
    <property type="entry name" value="Rhodopsin 7-helix transmembrane proteins"/>
    <property type="match status" value="1"/>
</dbReference>
<dbReference type="PROSITE" id="PS00237">
    <property type="entry name" value="G_PROTEIN_RECEP_F1_1"/>
    <property type="match status" value="1"/>
</dbReference>
<keyword evidence="5" id="KW-0297">G-protein coupled receptor</keyword>
<evidence type="ECO:0000256" key="4">
    <source>
        <dbReference type="ARBA" id="ARBA00022989"/>
    </source>
</evidence>
<dbReference type="CDD" id="cd00637">
    <property type="entry name" value="7tm_classA_rhodopsin-like"/>
    <property type="match status" value="1"/>
</dbReference>
<keyword evidence="13" id="KW-1185">Reference proteome</keyword>
<evidence type="ECO:0000256" key="3">
    <source>
        <dbReference type="ARBA" id="ARBA00022692"/>
    </source>
</evidence>